<dbReference type="Proteomes" id="UP000323166">
    <property type="component" value="Unassembled WGS sequence"/>
</dbReference>
<dbReference type="PROSITE" id="PS50111">
    <property type="entry name" value="CHEMOTAXIS_TRANSDUC_2"/>
    <property type="match status" value="1"/>
</dbReference>
<reference evidence="7 8" key="1">
    <citation type="submission" date="2019-07" db="EMBL/GenBank/DDBJ databases">
        <title>Genomic Encyclopedia of Type Strains, Phase I: the one thousand microbial genomes (KMG-I) project.</title>
        <authorList>
            <person name="Kyrpides N."/>
        </authorList>
    </citation>
    <scope>NUCLEOTIDE SEQUENCE [LARGE SCALE GENOMIC DNA]</scope>
    <source>
        <strain evidence="7 8">DSM 6562</strain>
    </source>
</reference>
<dbReference type="InterPro" id="IPR004089">
    <property type="entry name" value="MCPsignal_dom"/>
</dbReference>
<keyword evidence="8" id="KW-1185">Reference proteome</keyword>
<feature type="domain" description="HAMP" evidence="6">
    <location>
        <begin position="210"/>
        <end position="264"/>
    </location>
</feature>
<evidence type="ECO:0000259" key="5">
    <source>
        <dbReference type="PROSITE" id="PS50111"/>
    </source>
</evidence>
<feature type="transmembrane region" description="Helical" evidence="4">
    <location>
        <begin position="191"/>
        <end position="209"/>
    </location>
</feature>
<dbReference type="Gene3D" id="1.10.287.950">
    <property type="entry name" value="Methyl-accepting chemotaxis protein"/>
    <property type="match status" value="1"/>
</dbReference>
<dbReference type="PANTHER" id="PTHR32089">
    <property type="entry name" value="METHYL-ACCEPTING CHEMOTAXIS PROTEIN MCPB"/>
    <property type="match status" value="1"/>
</dbReference>
<evidence type="ECO:0000259" key="6">
    <source>
        <dbReference type="PROSITE" id="PS50885"/>
    </source>
</evidence>
<evidence type="ECO:0000256" key="4">
    <source>
        <dbReference type="SAM" id="Phobius"/>
    </source>
</evidence>
<dbReference type="InterPro" id="IPR003660">
    <property type="entry name" value="HAMP_dom"/>
</dbReference>
<dbReference type="Pfam" id="PF00015">
    <property type="entry name" value="MCPsignal"/>
    <property type="match status" value="1"/>
</dbReference>
<organism evidence="7 8">
    <name type="scientific">Desulfallas thermosapovorans DSM 6562</name>
    <dbReference type="NCBI Taxonomy" id="1121431"/>
    <lineage>
        <taxon>Bacteria</taxon>
        <taxon>Bacillati</taxon>
        <taxon>Bacillota</taxon>
        <taxon>Clostridia</taxon>
        <taxon>Eubacteriales</taxon>
        <taxon>Desulfallaceae</taxon>
        <taxon>Desulfallas</taxon>
    </lineage>
</organism>
<evidence type="ECO:0000256" key="2">
    <source>
        <dbReference type="ARBA" id="ARBA00029447"/>
    </source>
</evidence>
<comment type="similarity">
    <text evidence="2">Belongs to the methyl-accepting chemotaxis (MCP) protein family.</text>
</comment>
<keyword evidence="4" id="KW-0472">Membrane</keyword>
<dbReference type="CDD" id="cd11386">
    <property type="entry name" value="MCP_signal"/>
    <property type="match status" value="1"/>
</dbReference>
<protein>
    <submittedName>
        <fullName evidence="7">Methyl-accepting chemotaxis protein</fullName>
    </submittedName>
</protein>
<keyword evidence="4" id="KW-0812">Transmembrane</keyword>
<dbReference type="SMART" id="SM00283">
    <property type="entry name" value="MA"/>
    <property type="match status" value="1"/>
</dbReference>
<dbReference type="SUPFAM" id="SSF58104">
    <property type="entry name" value="Methyl-accepting chemotaxis protein (MCP) signaling domain"/>
    <property type="match status" value="1"/>
</dbReference>
<name>A0A5S4ZN68_9FIRM</name>
<evidence type="ECO:0000256" key="1">
    <source>
        <dbReference type="ARBA" id="ARBA00023224"/>
    </source>
</evidence>
<dbReference type="EMBL" id="VNHM01000024">
    <property type="protein sequence ID" value="TYO92746.1"/>
    <property type="molecule type" value="Genomic_DNA"/>
</dbReference>
<dbReference type="SMART" id="SM00304">
    <property type="entry name" value="HAMP"/>
    <property type="match status" value="2"/>
</dbReference>
<dbReference type="RefSeq" id="WP_166512770.1">
    <property type="nucleotide sequence ID" value="NZ_VNHM01000024.1"/>
</dbReference>
<comment type="caution">
    <text evidence="7">The sequence shown here is derived from an EMBL/GenBank/DDBJ whole genome shotgun (WGS) entry which is preliminary data.</text>
</comment>
<dbReference type="CDD" id="cd06225">
    <property type="entry name" value="HAMP"/>
    <property type="match status" value="1"/>
</dbReference>
<evidence type="ECO:0000256" key="3">
    <source>
        <dbReference type="PROSITE-ProRule" id="PRU00284"/>
    </source>
</evidence>
<dbReference type="GO" id="GO:0007165">
    <property type="term" value="P:signal transduction"/>
    <property type="evidence" value="ECO:0007669"/>
    <property type="project" value="UniProtKB-KW"/>
</dbReference>
<accession>A0A5S4ZN68</accession>
<dbReference type="GO" id="GO:0016020">
    <property type="term" value="C:membrane"/>
    <property type="evidence" value="ECO:0007669"/>
    <property type="project" value="InterPro"/>
</dbReference>
<dbReference type="AlphaFoldDB" id="A0A5S4ZN68"/>
<dbReference type="PROSITE" id="PS51257">
    <property type="entry name" value="PROKAR_LIPOPROTEIN"/>
    <property type="match status" value="1"/>
</dbReference>
<evidence type="ECO:0000313" key="8">
    <source>
        <dbReference type="Proteomes" id="UP000323166"/>
    </source>
</evidence>
<keyword evidence="4" id="KW-1133">Transmembrane helix</keyword>
<feature type="domain" description="Methyl-accepting transducer" evidence="5">
    <location>
        <begin position="262"/>
        <end position="498"/>
    </location>
</feature>
<dbReference type="Pfam" id="PF00672">
    <property type="entry name" value="HAMP"/>
    <property type="match status" value="1"/>
</dbReference>
<gene>
    <name evidence="7" type="ORF">LX24_02841</name>
</gene>
<feature type="transmembrane region" description="Helical" evidence="4">
    <location>
        <begin position="12"/>
        <end position="37"/>
    </location>
</feature>
<keyword evidence="1 3" id="KW-0807">Transducer</keyword>
<dbReference type="PROSITE" id="PS50885">
    <property type="entry name" value="HAMP"/>
    <property type="match status" value="1"/>
</dbReference>
<proteinExistence type="inferred from homology"/>
<dbReference type="PANTHER" id="PTHR32089:SF112">
    <property type="entry name" value="LYSOZYME-LIKE PROTEIN-RELATED"/>
    <property type="match status" value="1"/>
</dbReference>
<evidence type="ECO:0000313" key="7">
    <source>
        <dbReference type="EMBL" id="TYO92746.1"/>
    </source>
</evidence>
<sequence length="527" mass="57061">MKRCEQVFNKLSIKVTVILVSVINLIFLGFACGVAVYNFNYSSNAAERVSDYDYVAANHVHEMRLAISQVWQFLTDVSATGDREGYNETEENVQIFKKSLAELKQLDPGSANQLDSLERKFDAFYLIGQKMAEAYIIEGRESGNILMEDFDRAGDELLTSFAEIATRYQTSLNNQLLGLVENLAVSKGTSIIILIAGLLFLIINSFFIYTKIVPPLGRLNSLMKDIKNGHGDLTHRIDIKTRDEIGEVIASFNSLMDDIHKIIAEVKEKAVSLADSAEQLSTNSEKVTVSSTANAASVNEIASTVENIAGNSQEISQHAGVVSEHADQGRKSIEIVSAQMSGIAAATNKVGKSIETLSAAVNNINAFVDRVANIAEQTNLLALNAAIEAARAGEHGRGFAVVAEEVRKLAEEAAQSTKEINVLMQEVVTLSERSKQAMHESDEAVENGNSTVSALNQSFNDILDQIHILNSQIQNIAASVQQANSGIENIAATTEEQTAGIEELSSLSVSLSQMAGDLNGLVGKFKV</sequence>